<evidence type="ECO:0000259" key="3">
    <source>
        <dbReference type="PROSITE" id="PS01031"/>
    </source>
</evidence>
<reference evidence="4" key="1">
    <citation type="submission" date="2020-10" db="EMBL/GenBank/DDBJ databases">
        <authorList>
            <person name="Han B."/>
            <person name="Lu T."/>
            <person name="Zhao Q."/>
            <person name="Huang X."/>
            <person name="Zhao Y."/>
        </authorList>
    </citation>
    <scope>NUCLEOTIDE SEQUENCE</scope>
</reference>
<comment type="caution">
    <text evidence="4">The sequence shown here is derived from an EMBL/GenBank/DDBJ whole genome shotgun (WGS) entry which is preliminary data.</text>
</comment>
<evidence type="ECO:0000256" key="2">
    <source>
        <dbReference type="RuleBase" id="RU003616"/>
    </source>
</evidence>
<evidence type="ECO:0000256" key="1">
    <source>
        <dbReference type="PROSITE-ProRule" id="PRU00285"/>
    </source>
</evidence>
<organism evidence="4 5">
    <name type="scientific">Miscanthus lutarioriparius</name>
    <dbReference type="NCBI Taxonomy" id="422564"/>
    <lineage>
        <taxon>Eukaryota</taxon>
        <taxon>Viridiplantae</taxon>
        <taxon>Streptophyta</taxon>
        <taxon>Embryophyta</taxon>
        <taxon>Tracheophyta</taxon>
        <taxon>Spermatophyta</taxon>
        <taxon>Magnoliopsida</taxon>
        <taxon>Liliopsida</taxon>
        <taxon>Poales</taxon>
        <taxon>Poaceae</taxon>
        <taxon>PACMAD clade</taxon>
        <taxon>Panicoideae</taxon>
        <taxon>Andropogonodae</taxon>
        <taxon>Andropogoneae</taxon>
        <taxon>Saccharinae</taxon>
        <taxon>Miscanthus</taxon>
    </lineage>
</organism>
<gene>
    <name evidence="4" type="ORF">NCGR_LOCUS6148</name>
</gene>
<dbReference type="Proteomes" id="UP000604825">
    <property type="component" value="Unassembled WGS sequence"/>
</dbReference>
<dbReference type="EMBL" id="CAJGYO010000002">
    <property type="protein sequence ID" value="CAD6210016.1"/>
    <property type="molecule type" value="Genomic_DNA"/>
</dbReference>
<dbReference type="AlphaFoldDB" id="A0A811MNJ9"/>
<dbReference type="InterPro" id="IPR002068">
    <property type="entry name" value="A-crystallin/Hsp20_dom"/>
</dbReference>
<dbReference type="OrthoDB" id="1431247at2759"/>
<protein>
    <recommendedName>
        <fullName evidence="3">SHSP domain-containing protein</fullName>
    </recommendedName>
</protein>
<proteinExistence type="inferred from homology"/>
<accession>A0A811MNJ9</accession>
<dbReference type="PROSITE" id="PS01031">
    <property type="entry name" value="SHSP"/>
    <property type="match status" value="1"/>
</dbReference>
<evidence type="ECO:0000313" key="5">
    <source>
        <dbReference type="Proteomes" id="UP000604825"/>
    </source>
</evidence>
<dbReference type="InterPro" id="IPR008978">
    <property type="entry name" value="HSP20-like_chaperone"/>
</dbReference>
<keyword evidence="5" id="KW-1185">Reference proteome</keyword>
<dbReference type="Pfam" id="PF00011">
    <property type="entry name" value="HSP20"/>
    <property type="match status" value="1"/>
</dbReference>
<comment type="similarity">
    <text evidence="1 2">Belongs to the small heat shock protein (HSP20) family.</text>
</comment>
<evidence type="ECO:0000313" key="4">
    <source>
        <dbReference type="EMBL" id="CAD6210016.1"/>
    </source>
</evidence>
<sequence>MDWKETQDAHVFMTDVPGLAKQQVVVELVDGRILRIYCGKKDNDANKGGLAVGHEEKKE</sequence>
<dbReference type="Gene3D" id="2.60.40.790">
    <property type="match status" value="1"/>
</dbReference>
<dbReference type="SUPFAM" id="SSF49764">
    <property type="entry name" value="HSP20-like chaperones"/>
    <property type="match status" value="1"/>
</dbReference>
<feature type="domain" description="SHSP" evidence="3">
    <location>
        <begin position="1"/>
        <end position="59"/>
    </location>
</feature>
<name>A0A811MNJ9_9POAL</name>